<feature type="domain" description="Apple" evidence="7">
    <location>
        <begin position="555"/>
        <end position="614"/>
    </location>
</feature>
<comment type="similarity">
    <text evidence="1 4">Belongs to the glycosyl hydrolase 32 family.</text>
</comment>
<sequence length="730" mass="77909">MTVPMIMEAGALATVALPDGQLQPIAYEGFAAASRKTQPVTLMDAFARGIRHVPSLSAARAQALLVFAPTMAGLDARFRASAAAAEEEIAGLATPGQNRSLGPAVAARLRRAVLWAAVLAASSACVFAEDDRYPQFHVRPPTNWINDPNGPMYDPASKTYHLFTQYNPFGSSWGHMSWSHSASLDLVRWWHLPVALWPNQTYDQDGVFSGSVSIVDGAPLLSYTCVGPKGQLQCQARPVDASDPDLVEWVKDEANPVIGTPPPGVPADSFRDPTTAWTDGGLSRIAVGAAVNGVGHVSQYSTTDFESWKFEGFMYADASGTHAMFECPDFYPVGPDSPSQTYVMKISDSGDWYALGAYDSATQSFQPRQSLRRYMAGTFYASKRFYDPVQQRQVLFGWVQESSPTTAQRGWQGSMTLPMEVTYDAATDSIRAFPIAEVASLRNQSLFSASNITVKAGSDTALPGATGLMLQVTATFALPSAERSAWRRCVEARWSRSTSDSQRLDSCRAALAGRTGAGPTSSQSYGVGVRANLAAGIETRLGFQHVSASGPLNNTDMPGGDYRDFALPASAPAEQNIQNCSQTCLAEPQCVAWTYVRDGGPAATAFPVPRCSLKSSAPPADANKWCVSGTVPSLVQVNDQSRAGGDGAHSVVAESLPIAKGASVSELSVWVDHSVIESFANRGLGRIVTRSYPDATANGVTLFADGAGVQLMSIDVASVESIWVQGRPRL</sequence>
<dbReference type="AlphaFoldDB" id="A0A5A8DWM0"/>
<dbReference type="Gene3D" id="2.115.10.20">
    <property type="entry name" value="Glycosyl hydrolase domain, family 43"/>
    <property type="match status" value="1"/>
</dbReference>
<proteinExistence type="inferred from homology"/>
<dbReference type="Gene3D" id="2.60.120.560">
    <property type="entry name" value="Exo-inulinase, domain 1"/>
    <property type="match status" value="1"/>
</dbReference>
<comment type="caution">
    <text evidence="8">The sequence shown here is derived from an EMBL/GenBank/DDBJ whole genome shotgun (WGS) entry which is preliminary data.</text>
</comment>
<accession>A0A5A8DWM0</accession>
<dbReference type="GO" id="GO:0005975">
    <property type="term" value="P:carbohydrate metabolic process"/>
    <property type="evidence" value="ECO:0007669"/>
    <property type="project" value="InterPro"/>
</dbReference>
<evidence type="ECO:0000259" key="7">
    <source>
        <dbReference type="Pfam" id="PF14295"/>
    </source>
</evidence>
<evidence type="ECO:0000259" key="5">
    <source>
        <dbReference type="Pfam" id="PF00251"/>
    </source>
</evidence>
<dbReference type="InterPro" id="IPR003609">
    <property type="entry name" value="Pan_app"/>
</dbReference>
<dbReference type="SMART" id="SM00640">
    <property type="entry name" value="Glyco_32"/>
    <property type="match status" value="1"/>
</dbReference>
<dbReference type="InterPro" id="IPR018053">
    <property type="entry name" value="Glyco_hydro_32_AS"/>
</dbReference>
<evidence type="ECO:0000259" key="6">
    <source>
        <dbReference type="Pfam" id="PF08244"/>
    </source>
</evidence>
<dbReference type="Pfam" id="PF00251">
    <property type="entry name" value="Glyco_hydro_32N"/>
    <property type="match status" value="1"/>
</dbReference>
<dbReference type="InterPro" id="IPR001362">
    <property type="entry name" value="Glyco_hydro_32"/>
</dbReference>
<dbReference type="PROSITE" id="PS00609">
    <property type="entry name" value="GLYCOSYL_HYDROL_F32"/>
    <property type="match status" value="1"/>
</dbReference>
<dbReference type="Pfam" id="PF08244">
    <property type="entry name" value="Glyco_hydro_32C"/>
    <property type="match status" value="1"/>
</dbReference>
<evidence type="ECO:0000256" key="1">
    <source>
        <dbReference type="ARBA" id="ARBA00009902"/>
    </source>
</evidence>
<organism evidence="8 9">
    <name type="scientific">Cafeteria roenbergensis</name>
    <name type="common">Marine flagellate</name>
    <dbReference type="NCBI Taxonomy" id="33653"/>
    <lineage>
        <taxon>Eukaryota</taxon>
        <taxon>Sar</taxon>
        <taxon>Stramenopiles</taxon>
        <taxon>Bigyra</taxon>
        <taxon>Opalozoa</taxon>
        <taxon>Bicosoecida</taxon>
        <taxon>Cafeteriaceae</taxon>
        <taxon>Cafeteria</taxon>
    </lineage>
</organism>
<evidence type="ECO:0000256" key="4">
    <source>
        <dbReference type="RuleBase" id="RU362110"/>
    </source>
</evidence>
<dbReference type="InterPro" id="IPR013189">
    <property type="entry name" value="Glyco_hydro_32_C"/>
</dbReference>
<evidence type="ECO:0000256" key="3">
    <source>
        <dbReference type="ARBA" id="ARBA00023295"/>
    </source>
</evidence>
<evidence type="ECO:0000256" key="2">
    <source>
        <dbReference type="ARBA" id="ARBA00022801"/>
    </source>
</evidence>
<dbReference type="InterPro" id="IPR050551">
    <property type="entry name" value="Fructan_Metab_Enzymes"/>
</dbReference>
<feature type="domain" description="Glycosyl hydrolase family 32 N-terminal" evidence="5">
    <location>
        <begin position="137"/>
        <end position="428"/>
    </location>
</feature>
<reference evidence="8 9" key="1">
    <citation type="submission" date="2019-07" db="EMBL/GenBank/DDBJ databases">
        <title>Genomes of Cafeteria roenbergensis.</title>
        <authorList>
            <person name="Fischer M.G."/>
            <person name="Hackl T."/>
            <person name="Roman M."/>
        </authorList>
    </citation>
    <scope>NUCLEOTIDE SEQUENCE [LARGE SCALE GENOMIC DNA]</scope>
    <source>
        <strain evidence="8 9">RCC970-E3</strain>
    </source>
</reference>
<dbReference type="Pfam" id="PF14295">
    <property type="entry name" value="PAN_4"/>
    <property type="match status" value="1"/>
</dbReference>
<dbReference type="GO" id="GO:0004553">
    <property type="term" value="F:hydrolase activity, hydrolyzing O-glycosyl compounds"/>
    <property type="evidence" value="ECO:0007669"/>
    <property type="project" value="InterPro"/>
</dbReference>
<name>A0A5A8DWM0_CAFRO</name>
<dbReference type="InterPro" id="IPR023296">
    <property type="entry name" value="Glyco_hydro_beta-prop_sf"/>
</dbReference>
<feature type="domain" description="Glycosyl hydrolase family 32 C-terminal" evidence="6">
    <location>
        <begin position="664"/>
        <end position="716"/>
    </location>
</feature>
<keyword evidence="2 4" id="KW-0378">Hydrolase</keyword>
<evidence type="ECO:0008006" key="10">
    <source>
        <dbReference type="Google" id="ProtNLM"/>
    </source>
</evidence>
<dbReference type="EMBL" id="VLTL01000018">
    <property type="protein sequence ID" value="KAA0169892.1"/>
    <property type="molecule type" value="Genomic_DNA"/>
</dbReference>
<dbReference type="InterPro" id="IPR013320">
    <property type="entry name" value="ConA-like_dom_sf"/>
</dbReference>
<dbReference type="SUPFAM" id="SSF75005">
    <property type="entry name" value="Arabinanase/levansucrase/invertase"/>
    <property type="match status" value="1"/>
</dbReference>
<dbReference type="SUPFAM" id="SSF49899">
    <property type="entry name" value="Concanavalin A-like lectins/glucanases"/>
    <property type="match status" value="1"/>
</dbReference>
<evidence type="ECO:0000313" key="9">
    <source>
        <dbReference type="Proteomes" id="UP000324907"/>
    </source>
</evidence>
<dbReference type="CDD" id="cd18624">
    <property type="entry name" value="GH32_Fruct1-like"/>
    <property type="match status" value="1"/>
</dbReference>
<dbReference type="PANTHER" id="PTHR31953">
    <property type="entry name" value="BETA-FRUCTOFURANOSIDASE, INSOLUBLE ISOENZYME CWINV1-RELATED"/>
    <property type="match status" value="1"/>
</dbReference>
<gene>
    <name evidence="8" type="ORF">FNF28_01829</name>
</gene>
<evidence type="ECO:0000313" key="8">
    <source>
        <dbReference type="EMBL" id="KAA0169892.1"/>
    </source>
</evidence>
<dbReference type="Gene3D" id="3.50.4.10">
    <property type="entry name" value="Hepatocyte Growth Factor"/>
    <property type="match status" value="1"/>
</dbReference>
<keyword evidence="3 4" id="KW-0326">Glycosidase</keyword>
<protein>
    <recommendedName>
        <fullName evidence="10">Apple domain-containing protein</fullName>
    </recommendedName>
</protein>
<dbReference type="InterPro" id="IPR013148">
    <property type="entry name" value="Glyco_hydro_32_N"/>
</dbReference>
<dbReference type="Proteomes" id="UP000324907">
    <property type="component" value="Unassembled WGS sequence"/>
</dbReference>